<accession>A0A512DM42</accession>
<gene>
    <name evidence="3" type="ORF">SAE02_16950</name>
</gene>
<sequence>MAIAHPYLLFLGDAPDPLSAKTADGVARWRRDWCVGQLRLDGCKADLGLADKSLKEAAAEGAKTLIIGVANRGGRFAPSWQETMLKALDLGMDIASGLHNKVSDIKPVAEKASALGRSLFDVRHPTREFDIGTGERRPGKRLLAVGTDCSIGKMFTALALEKEMRARGFKADFRATGQTGILIAGDGVSIDAVVSDFVSGAVEFLAPANDEDHWDVVEGQASLLHPSYAGVTLGLVHGSQPDVMVMCHEPTRPHMRGLPNRKVPDLKDCIAVHEAAARVTNPNAKVIGFSINTAAMDDAAAAKYLKELANRFGMPAVDPVRGGVAPIVDLLG</sequence>
<dbReference type="SUPFAM" id="SSF52540">
    <property type="entry name" value="P-loop containing nucleoside triphosphate hydrolases"/>
    <property type="match status" value="1"/>
</dbReference>
<dbReference type="Pfam" id="PF17396">
    <property type="entry name" value="DUF1611_N"/>
    <property type="match status" value="1"/>
</dbReference>
<protein>
    <recommendedName>
        <fullName evidence="5">EBNA-1 nuclear protein</fullName>
    </recommendedName>
</protein>
<dbReference type="OrthoDB" id="9778498at2"/>
<dbReference type="NCBIfam" id="NF041892">
    <property type="entry name" value="DgcN"/>
    <property type="match status" value="1"/>
</dbReference>
<organism evidence="3 4">
    <name type="scientific">Skermanella aerolata</name>
    <dbReference type="NCBI Taxonomy" id="393310"/>
    <lineage>
        <taxon>Bacteria</taxon>
        <taxon>Pseudomonadati</taxon>
        <taxon>Pseudomonadota</taxon>
        <taxon>Alphaproteobacteria</taxon>
        <taxon>Rhodospirillales</taxon>
        <taxon>Azospirillaceae</taxon>
        <taxon>Skermanella</taxon>
    </lineage>
</organism>
<evidence type="ECO:0000313" key="3">
    <source>
        <dbReference type="EMBL" id="GEO37547.1"/>
    </source>
</evidence>
<evidence type="ECO:0000259" key="2">
    <source>
        <dbReference type="Pfam" id="PF17396"/>
    </source>
</evidence>
<name>A0A512DM42_9PROT</name>
<dbReference type="Pfam" id="PF07755">
    <property type="entry name" value="DUF1611"/>
    <property type="match status" value="1"/>
</dbReference>
<dbReference type="InterPro" id="IPR027417">
    <property type="entry name" value="P-loop_NTPase"/>
</dbReference>
<dbReference type="AlphaFoldDB" id="A0A512DM42"/>
<feature type="domain" description="D-glutamate N-acetyltransferase-like N-terminal" evidence="2">
    <location>
        <begin position="52"/>
        <end position="125"/>
    </location>
</feature>
<dbReference type="InterPro" id="IPR011669">
    <property type="entry name" value="DgcN-like"/>
</dbReference>
<dbReference type="RefSeq" id="WP_044427514.1">
    <property type="nucleotide sequence ID" value="NZ_BJYZ01000006.1"/>
</dbReference>
<dbReference type="Gene3D" id="3.40.50.720">
    <property type="entry name" value="NAD(P)-binding Rossmann-like Domain"/>
    <property type="match status" value="1"/>
</dbReference>
<evidence type="ECO:0000259" key="1">
    <source>
        <dbReference type="Pfam" id="PF07755"/>
    </source>
</evidence>
<dbReference type="InterPro" id="IPR035402">
    <property type="entry name" value="DgcN-like_N"/>
</dbReference>
<evidence type="ECO:0008006" key="5">
    <source>
        <dbReference type="Google" id="ProtNLM"/>
    </source>
</evidence>
<comment type="caution">
    <text evidence="3">The sequence shown here is derived from an EMBL/GenBank/DDBJ whole genome shotgun (WGS) entry which is preliminary data.</text>
</comment>
<dbReference type="EMBL" id="BJYZ01000006">
    <property type="protein sequence ID" value="GEO37547.1"/>
    <property type="molecule type" value="Genomic_DNA"/>
</dbReference>
<dbReference type="Gene3D" id="3.40.50.300">
    <property type="entry name" value="P-loop containing nucleotide triphosphate hydrolases"/>
    <property type="match status" value="1"/>
</dbReference>
<dbReference type="InterPro" id="IPR035086">
    <property type="entry name" value="DgcN-like_C"/>
</dbReference>
<keyword evidence="4" id="KW-1185">Reference proteome</keyword>
<proteinExistence type="predicted"/>
<dbReference type="PANTHER" id="PTHR40690">
    <property type="entry name" value="GLL3100 PROTEIN"/>
    <property type="match status" value="1"/>
</dbReference>
<dbReference type="PANTHER" id="PTHR40690:SF1">
    <property type="entry name" value="DUF1611 DOMAIN-CONTAINING PROTEIN"/>
    <property type="match status" value="1"/>
</dbReference>
<reference evidence="3 4" key="1">
    <citation type="submission" date="2019-07" db="EMBL/GenBank/DDBJ databases">
        <title>Whole genome shotgun sequence of Skermanella aerolata NBRC 106429.</title>
        <authorList>
            <person name="Hosoyama A."/>
            <person name="Uohara A."/>
            <person name="Ohji S."/>
            <person name="Ichikawa N."/>
        </authorList>
    </citation>
    <scope>NUCLEOTIDE SEQUENCE [LARGE SCALE GENOMIC DNA]</scope>
    <source>
        <strain evidence="3 4">NBRC 106429</strain>
    </source>
</reference>
<evidence type="ECO:0000313" key="4">
    <source>
        <dbReference type="Proteomes" id="UP000321523"/>
    </source>
</evidence>
<dbReference type="PIRSF" id="PIRSF026760">
    <property type="entry name" value="UCP026760"/>
    <property type="match status" value="1"/>
</dbReference>
<feature type="domain" description="D-glutamate N-acetyltransferase-like C-terminal" evidence="1">
    <location>
        <begin position="131"/>
        <end position="328"/>
    </location>
</feature>
<dbReference type="Proteomes" id="UP000321523">
    <property type="component" value="Unassembled WGS sequence"/>
</dbReference>